<feature type="domain" description="AB hydrolase-1" evidence="2">
    <location>
        <begin position="111"/>
        <end position="259"/>
    </location>
</feature>
<proteinExistence type="predicted"/>
<dbReference type="PANTHER" id="PTHR42103:SF2">
    <property type="entry name" value="AB HYDROLASE-1 DOMAIN-CONTAINING PROTEIN"/>
    <property type="match status" value="1"/>
</dbReference>
<evidence type="ECO:0000313" key="3">
    <source>
        <dbReference type="EMBL" id="AAW77647.1"/>
    </source>
</evidence>
<reference evidence="3 4" key="1">
    <citation type="journal article" date="2005" name="Nucleic Acids Res.">
        <title>The genome sequence of Xanthomonas oryzae pathovar oryzae KACC10331, the bacterial blight pathogen of rice.</title>
        <authorList>
            <person name="Lee B.M."/>
            <person name="Park Y.J."/>
            <person name="Park D.S."/>
            <person name="Kang H.W."/>
            <person name="Kim J.G."/>
            <person name="Song E.S."/>
            <person name="Park I.C."/>
            <person name="Yoon U.H."/>
            <person name="Hahn J.H."/>
            <person name="Koo B.S."/>
            <person name="Lee G.B."/>
            <person name="Kim H."/>
            <person name="Park H.S."/>
            <person name="Yoon K.O."/>
            <person name="Kim J.H."/>
            <person name="Jung C.H."/>
            <person name="Koh N.H."/>
            <person name="Seo J.S."/>
            <person name="Go S.J."/>
        </authorList>
    </citation>
    <scope>NUCLEOTIDE SEQUENCE [LARGE SCALE GENOMIC DNA]</scope>
    <source>
        <strain evidence="4">KACC10331 / KXO85</strain>
    </source>
</reference>
<evidence type="ECO:0000259" key="2">
    <source>
        <dbReference type="Pfam" id="PF12697"/>
    </source>
</evidence>
<protein>
    <submittedName>
        <fullName evidence="3">Predicted hydrolase of the alpha/beta superfamily</fullName>
    </submittedName>
</protein>
<dbReference type="InterPro" id="IPR029058">
    <property type="entry name" value="AB_hydrolase_fold"/>
</dbReference>
<keyword evidence="4" id="KW-1185">Reference proteome</keyword>
<dbReference type="HOGENOM" id="CLU_086287_1_0_6"/>
<evidence type="ECO:0000313" key="4">
    <source>
        <dbReference type="Proteomes" id="UP000006735"/>
    </source>
</evidence>
<accession>Q5GUH6</accession>
<dbReference type="GO" id="GO:0016787">
    <property type="term" value="F:hydrolase activity"/>
    <property type="evidence" value="ECO:0007669"/>
    <property type="project" value="UniProtKB-KW"/>
</dbReference>
<dbReference type="AlphaFoldDB" id="Q5GUH6"/>
<dbReference type="STRING" id="291331.XOO4393"/>
<organism evidence="3 4">
    <name type="scientific">Xanthomonas oryzae pv. oryzae (strain KACC10331 / KXO85)</name>
    <dbReference type="NCBI Taxonomy" id="291331"/>
    <lineage>
        <taxon>Bacteria</taxon>
        <taxon>Pseudomonadati</taxon>
        <taxon>Pseudomonadota</taxon>
        <taxon>Gammaproteobacteria</taxon>
        <taxon>Lysobacterales</taxon>
        <taxon>Lysobacteraceae</taxon>
        <taxon>Xanthomonas</taxon>
    </lineage>
</organism>
<dbReference type="Gene3D" id="3.40.50.1820">
    <property type="entry name" value="alpha/beta hydrolase"/>
    <property type="match status" value="1"/>
</dbReference>
<dbReference type="Proteomes" id="UP000006735">
    <property type="component" value="Chromosome"/>
</dbReference>
<dbReference type="EMBL" id="AE013598">
    <property type="protein sequence ID" value="AAW77647.1"/>
    <property type="molecule type" value="Genomic_DNA"/>
</dbReference>
<sequence>MQRQPRQQCGGGLVPGNGLKHVDLAARRKLQQHRHQDTADNGKQQQMHGQRNEMCRQGDERGRRCGYYAGMSNPSFPTESAALTLQGPVGPLDVAVDLPEPGVAARAVTAIFCHPLSTEGGSMHNKVVTMAARALRELGITVVRFNFRSVGNSAGTFDHGDGEQDDLRAVADWVRTQRPGDTVWLGGFSFGAYVSLRAAGSIAPQVLISIAPPAGRWDFSDMQPPAQWLVIQGDADEIVEPQAVYDWLDTLEQPPELVRMPDTSHFFHRKLIDLRGAIQHGVRRWLPAAV</sequence>
<dbReference type="SUPFAM" id="SSF53474">
    <property type="entry name" value="alpha/beta-Hydrolases"/>
    <property type="match status" value="1"/>
</dbReference>
<dbReference type="InterPro" id="IPR000073">
    <property type="entry name" value="AB_hydrolase_1"/>
</dbReference>
<dbReference type="Pfam" id="PF12697">
    <property type="entry name" value="Abhydrolase_6"/>
    <property type="match status" value="1"/>
</dbReference>
<evidence type="ECO:0000256" key="1">
    <source>
        <dbReference type="SAM" id="MobiDB-lite"/>
    </source>
</evidence>
<gene>
    <name evidence="3" type="ordered locus">XOO4393</name>
</gene>
<keyword evidence="3" id="KW-0378">Hydrolase</keyword>
<feature type="region of interest" description="Disordered" evidence="1">
    <location>
        <begin position="29"/>
        <end position="58"/>
    </location>
</feature>
<dbReference type="KEGG" id="xoo:XOO4393"/>
<dbReference type="PANTHER" id="PTHR42103">
    <property type="entry name" value="ALPHA/BETA-HYDROLASES SUPERFAMILY PROTEIN"/>
    <property type="match status" value="1"/>
</dbReference>
<name>Q5GUH6_XANOR</name>